<evidence type="ECO:0000256" key="6">
    <source>
        <dbReference type="ARBA" id="ARBA00022842"/>
    </source>
</evidence>
<evidence type="ECO:0000313" key="14">
    <source>
        <dbReference type="Proteomes" id="UP000600363"/>
    </source>
</evidence>
<feature type="transmembrane region" description="Helical" evidence="12">
    <location>
        <begin position="159"/>
        <end position="176"/>
    </location>
</feature>
<gene>
    <name evidence="13" type="ORF">HA299_04615</name>
</gene>
<dbReference type="InterPro" id="IPR023547">
    <property type="entry name" value="DGGGP_synth"/>
</dbReference>
<feature type="transmembrane region" description="Helical" evidence="12">
    <location>
        <begin position="79"/>
        <end position="101"/>
    </location>
</feature>
<keyword evidence="9 12" id="KW-0472">Membrane</keyword>
<dbReference type="PANTHER" id="PTHR42723">
    <property type="entry name" value="CHLOROPHYLL SYNTHASE"/>
    <property type="match status" value="1"/>
</dbReference>
<evidence type="ECO:0000256" key="4">
    <source>
        <dbReference type="ARBA" id="ARBA00022679"/>
    </source>
</evidence>
<feature type="transmembrane region" description="Helical" evidence="12">
    <location>
        <begin position="205"/>
        <end position="224"/>
    </location>
</feature>
<keyword evidence="2 12" id="KW-1003">Cell membrane</keyword>
<comment type="subcellular location">
    <subcellularLocation>
        <location evidence="1 12">Cell membrane</location>
        <topology evidence="1 12">Multi-pass membrane protein</topology>
    </subcellularLocation>
</comment>
<dbReference type="EC" id="2.5.1.42" evidence="12"/>
<evidence type="ECO:0000256" key="10">
    <source>
        <dbReference type="ARBA" id="ARBA00023209"/>
    </source>
</evidence>
<name>A0A832VN24_9EURY</name>
<dbReference type="Gene3D" id="1.10.357.140">
    <property type="entry name" value="UbiA prenyltransferase"/>
    <property type="match status" value="1"/>
</dbReference>
<evidence type="ECO:0000256" key="5">
    <source>
        <dbReference type="ARBA" id="ARBA00022692"/>
    </source>
</evidence>
<comment type="catalytic activity">
    <reaction evidence="12">
        <text>sn-3-O-(geranylgeranyl)glycerol 1-phosphate + (2E,6E,10E)-geranylgeranyl diphosphate = 2,3-bis-O-(geranylgeranyl)-sn-glycerol 1-phosphate + diphosphate</text>
        <dbReference type="Rhea" id="RHEA:18109"/>
        <dbReference type="ChEBI" id="CHEBI:33019"/>
        <dbReference type="ChEBI" id="CHEBI:57677"/>
        <dbReference type="ChEBI" id="CHEBI:58756"/>
        <dbReference type="ChEBI" id="CHEBI:58837"/>
        <dbReference type="EC" id="2.5.1.42"/>
    </reaction>
</comment>
<dbReference type="HAMAP" id="MF_01286">
    <property type="entry name" value="DGGGP_synth"/>
    <property type="match status" value="1"/>
</dbReference>
<feature type="transmembrane region" description="Helical" evidence="12">
    <location>
        <begin position="236"/>
        <end position="254"/>
    </location>
</feature>
<sequence length="283" mass="29648">MRAYIELLRVHNCAMAALASLIGVLVALPSGWWPAPHLVLSGMGAVFLITGAGNAINDVYDVEIDKINRPTRPLPSGKIAMRGAILTSLTLFLMGIAASLYISVEVGFLGCFALALFNSVLLVEYARRLKRTALYGNLTVAYLTASTFLYGAAMLGQSTLGDVVVLVLLAFLATLARELIKDVEDIQGDEALGASTLPILVGKKWAVGIALACIVLGVALSPLPMLEGFGGLGERYLWVVAGADAGFLVSALHLIRGKPSSASKGVKLSMMLALVAFMAGSIG</sequence>
<dbReference type="GO" id="GO:0047295">
    <property type="term" value="F:geranylgeranylglycerol-phosphate geranylgeranyltransferase activity"/>
    <property type="evidence" value="ECO:0007669"/>
    <property type="project" value="UniProtKB-UniRule"/>
</dbReference>
<evidence type="ECO:0000256" key="3">
    <source>
        <dbReference type="ARBA" id="ARBA00022516"/>
    </source>
</evidence>
<dbReference type="InterPro" id="IPR000537">
    <property type="entry name" value="UbiA_prenyltransferase"/>
</dbReference>
<dbReference type="UniPathway" id="UPA00940"/>
<evidence type="ECO:0000256" key="7">
    <source>
        <dbReference type="ARBA" id="ARBA00022989"/>
    </source>
</evidence>
<comment type="cofactor">
    <cofactor evidence="12">
        <name>Mg(2+)</name>
        <dbReference type="ChEBI" id="CHEBI:18420"/>
    </cofactor>
</comment>
<feature type="transmembrane region" description="Helical" evidence="12">
    <location>
        <begin position="133"/>
        <end position="153"/>
    </location>
</feature>
<keyword evidence="4 12" id="KW-0808">Transferase</keyword>
<keyword evidence="11 12" id="KW-1208">Phospholipid metabolism</keyword>
<keyword evidence="10 12" id="KW-0594">Phospholipid biosynthesis</keyword>
<dbReference type="NCBIfam" id="NF009521">
    <property type="entry name" value="PRK12882.1"/>
    <property type="match status" value="1"/>
</dbReference>
<reference evidence="13" key="1">
    <citation type="journal article" date="2020" name="bioRxiv">
        <title>A rank-normalized archaeal taxonomy based on genome phylogeny resolves widespread incomplete and uneven classifications.</title>
        <authorList>
            <person name="Rinke C."/>
            <person name="Chuvochina M."/>
            <person name="Mussig A.J."/>
            <person name="Chaumeil P.-A."/>
            <person name="Waite D.W."/>
            <person name="Whitman W.B."/>
            <person name="Parks D.H."/>
            <person name="Hugenholtz P."/>
        </authorList>
    </citation>
    <scope>NUCLEOTIDE SEQUENCE</scope>
    <source>
        <strain evidence="13">UBA12518</strain>
    </source>
</reference>
<dbReference type="GO" id="GO:0005886">
    <property type="term" value="C:plasma membrane"/>
    <property type="evidence" value="ECO:0007669"/>
    <property type="project" value="UniProtKB-SubCell"/>
</dbReference>
<comment type="pathway">
    <text evidence="12">Membrane lipid metabolism; glycerophospholipid metabolism.</text>
</comment>
<feature type="transmembrane region" description="Helical" evidence="12">
    <location>
        <begin position="107"/>
        <end position="126"/>
    </location>
</feature>
<evidence type="ECO:0000313" key="13">
    <source>
        <dbReference type="EMBL" id="HIH69886.1"/>
    </source>
</evidence>
<dbReference type="InterPro" id="IPR044878">
    <property type="entry name" value="UbiA_sf"/>
</dbReference>
<evidence type="ECO:0000256" key="11">
    <source>
        <dbReference type="ARBA" id="ARBA00023264"/>
    </source>
</evidence>
<dbReference type="CDD" id="cd13961">
    <property type="entry name" value="PT_UbiA_DGGGPS"/>
    <property type="match status" value="1"/>
</dbReference>
<keyword evidence="5 12" id="KW-0812">Transmembrane</keyword>
<dbReference type="RefSeq" id="WP_042686533.1">
    <property type="nucleotide sequence ID" value="NZ_DUIH01000014.1"/>
</dbReference>
<dbReference type="InterPro" id="IPR050475">
    <property type="entry name" value="Prenyltransferase_related"/>
</dbReference>
<evidence type="ECO:0000256" key="12">
    <source>
        <dbReference type="HAMAP-Rule" id="MF_01286"/>
    </source>
</evidence>
<evidence type="ECO:0000256" key="2">
    <source>
        <dbReference type="ARBA" id="ARBA00022475"/>
    </source>
</evidence>
<keyword evidence="6 12" id="KW-0460">Magnesium</keyword>
<keyword evidence="7 12" id="KW-1133">Transmembrane helix</keyword>
<dbReference type="PANTHER" id="PTHR42723:SF1">
    <property type="entry name" value="CHLOROPHYLL SYNTHASE, CHLOROPLASTIC"/>
    <property type="match status" value="1"/>
</dbReference>
<feature type="transmembrane region" description="Helical" evidence="12">
    <location>
        <begin position="12"/>
        <end position="32"/>
    </location>
</feature>
<dbReference type="EMBL" id="DUIH01000014">
    <property type="protein sequence ID" value="HIH69886.1"/>
    <property type="molecule type" value="Genomic_DNA"/>
</dbReference>
<dbReference type="Gene3D" id="1.20.120.1780">
    <property type="entry name" value="UbiA prenyltransferase"/>
    <property type="match status" value="1"/>
</dbReference>
<dbReference type="AlphaFoldDB" id="A0A832VN24"/>
<comment type="function">
    <text evidence="12">Prenyltransferase that catalyzes the transfer of the geranylgeranyl moiety of geranylgeranyl diphosphate (GGPP) to the C2 hydroxyl of (S)-3-O-geranylgeranylglyceryl phosphate (GGGP). This reaction is the second ether-bond-formation step in the biosynthesis of archaeal membrane lipids.</text>
</comment>
<evidence type="ECO:0000256" key="9">
    <source>
        <dbReference type="ARBA" id="ARBA00023136"/>
    </source>
</evidence>
<proteinExistence type="inferred from homology"/>
<protein>
    <recommendedName>
        <fullName evidence="12">Digeranylgeranylglyceryl phosphate synthase</fullName>
        <shortName evidence="12">DGGGP synthase</shortName>
        <shortName evidence="12">DGGGPS</shortName>
        <ecNumber evidence="12">2.5.1.42</ecNumber>
    </recommendedName>
    <alternativeName>
        <fullName evidence="12">(S)-2,3-di-O-geranylgeranylglyceryl phosphate synthase</fullName>
    </alternativeName>
    <alternativeName>
        <fullName evidence="12">Geranylgeranylglycerol-phosphate geranylgeranyltransferase</fullName>
    </alternativeName>
</protein>
<dbReference type="Pfam" id="PF01040">
    <property type="entry name" value="UbiA"/>
    <property type="match status" value="1"/>
</dbReference>
<organism evidence="13 14">
    <name type="scientific">Methermicoccus shengliensis</name>
    <dbReference type="NCBI Taxonomy" id="660064"/>
    <lineage>
        <taxon>Archaea</taxon>
        <taxon>Methanobacteriati</taxon>
        <taxon>Methanobacteriota</taxon>
        <taxon>Stenosarchaea group</taxon>
        <taxon>Methanomicrobia</taxon>
        <taxon>Methanosarcinales</taxon>
        <taxon>Methermicoccaceae</taxon>
        <taxon>Methermicoccus</taxon>
    </lineage>
</organism>
<keyword evidence="3 12" id="KW-0444">Lipid biosynthesis</keyword>
<feature type="transmembrane region" description="Helical" evidence="12">
    <location>
        <begin position="38"/>
        <end position="59"/>
    </location>
</feature>
<comment type="similarity">
    <text evidence="12">Belongs to the UbiA prenyltransferase family. DGGGP synthase subfamily.</text>
</comment>
<dbReference type="GO" id="GO:0000287">
    <property type="term" value="F:magnesium ion binding"/>
    <property type="evidence" value="ECO:0007669"/>
    <property type="project" value="UniProtKB-UniRule"/>
</dbReference>
<dbReference type="Proteomes" id="UP000600363">
    <property type="component" value="Unassembled WGS sequence"/>
</dbReference>
<evidence type="ECO:0000256" key="1">
    <source>
        <dbReference type="ARBA" id="ARBA00004651"/>
    </source>
</evidence>
<dbReference type="GO" id="GO:0046474">
    <property type="term" value="P:glycerophospholipid biosynthetic process"/>
    <property type="evidence" value="ECO:0007669"/>
    <property type="project" value="UniProtKB-UniRule"/>
</dbReference>
<evidence type="ECO:0000256" key="8">
    <source>
        <dbReference type="ARBA" id="ARBA00023098"/>
    </source>
</evidence>
<comment type="caution">
    <text evidence="13">The sequence shown here is derived from an EMBL/GenBank/DDBJ whole genome shotgun (WGS) entry which is preliminary data.</text>
</comment>
<keyword evidence="8 12" id="KW-0443">Lipid metabolism</keyword>
<accession>A0A832VN24</accession>